<dbReference type="SUPFAM" id="SSF51735">
    <property type="entry name" value="NAD(P)-binding Rossmann-fold domains"/>
    <property type="match status" value="1"/>
</dbReference>
<evidence type="ECO:0000259" key="4">
    <source>
        <dbReference type="Pfam" id="PF00389"/>
    </source>
</evidence>
<evidence type="ECO:0000256" key="1">
    <source>
        <dbReference type="ARBA" id="ARBA00005854"/>
    </source>
</evidence>
<evidence type="ECO:0000259" key="5">
    <source>
        <dbReference type="Pfam" id="PF02826"/>
    </source>
</evidence>
<comment type="similarity">
    <text evidence="1 3">Belongs to the D-isomer specific 2-hydroxyacid dehydrogenase family.</text>
</comment>
<dbReference type="FunFam" id="3.40.50.720:FF:000462">
    <property type="entry name" value="Glyoxylate reductase (NADP+)"/>
    <property type="match status" value="1"/>
</dbReference>
<dbReference type="RefSeq" id="WP_096180233.1">
    <property type="nucleotide sequence ID" value="NZ_BDUF01000004.1"/>
</dbReference>
<keyword evidence="7" id="KW-1185">Reference proteome</keyword>
<comment type="caution">
    <text evidence="6">The sequence shown here is derived from an EMBL/GenBank/DDBJ whole genome shotgun (WGS) entry which is preliminary data.</text>
</comment>
<feature type="domain" description="D-isomer specific 2-hydroxyacid dehydrogenase catalytic" evidence="4">
    <location>
        <begin position="6"/>
        <end position="321"/>
    </location>
</feature>
<dbReference type="Gene3D" id="3.40.50.720">
    <property type="entry name" value="NAD(P)-binding Rossmann-like Domain"/>
    <property type="match status" value="2"/>
</dbReference>
<dbReference type="EMBL" id="BDUF01000004">
    <property type="protein sequence ID" value="GAX88535.1"/>
    <property type="molecule type" value="Genomic_DNA"/>
</dbReference>
<reference evidence="7" key="1">
    <citation type="submission" date="2017-07" db="EMBL/GenBank/DDBJ databases">
        <title>Draft genome sequence of Effusibacillus lacus strain skLN1.</title>
        <authorList>
            <person name="Watanabe M."/>
            <person name="Kojima H."/>
            <person name="Fukui M."/>
        </authorList>
    </citation>
    <scope>NUCLEOTIDE SEQUENCE [LARGE SCALE GENOMIC DNA]</scope>
    <source>
        <strain evidence="7">skLN1</strain>
    </source>
</reference>
<evidence type="ECO:0000313" key="6">
    <source>
        <dbReference type="EMBL" id="GAX88535.1"/>
    </source>
</evidence>
<proteinExistence type="inferred from homology"/>
<dbReference type="GO" id="GO:0005829">
    <property type="term" value="C:cytosol"/>
    <property type="evidence" value="ECO:0007669"/>
    <property type="project" value="TreeGrafter"/>
</dbReference>
<dbReference type="GO" id="GO:0030267">
    <property type="term" value="F:glyoxylate reductase (NADPH) activity"/>
    <property type="evidence" value="ECO:0007669"/>
    <property type="project" value="TreeGrafter"/>
</dbReference>
<evidence type="ECO:0000313" key="7">
    <source>
        <dbReference type="Proteomes" id="UP000217785"/>
    </source>
</evidence>
<dbReference type="PANTHER" id="PTHR10996:SF257">
    <property type="entry name" value="GLYOXYLATE REDUCTASE 1"/>
    <property type="match status" value="1"/>
</dbReference>
<dbReference type="PROSITE" id="PS00065">
    <property type="entry name" value="D_2_HYDROXYACID_DH_1"/>
    <property type="match status" value="1"/>
</dbReference>
<dbReference type="Proteomes" id="UP000217785">
    <property type="component" value="Unassembled WGS sequence"/>
</dbReference>
<protein>
    <submittedName>
        <fullName evidence="6">D-glycerate dehydrogenase</fullName>
    </submittedName>
</protein>
<organism evidence="6 7">
    <name type="scientific">Effusibacillus lacus</name>
    <dbReference type="NCBI Taxonomy" id="1348429"/>
    <lineage>
        <taxon>Bacteria</taxon>
        <taxon>Bacillati</taxon>
        <taxon>Bacillota</taxon>
        <taxon>Bacilli</taxon>
        <taxon>Bacillales</taxon>
        <taxon>Alicyclobacillaceae</taxon>
        <taxon>Effusibacillus</taxon>
    </lineage>
</organism>
<evidence type="ECO:0000256" key="3">
    <source>
        <dbReference type="RuleBase" id="RU003719"/>
    </source>
</evidence>
<dbReference type="PANTHER" id="PTHR10996">
    <property type="entry name" value="2-HYDROXYACID DEHYDROGENASE-RELATED"/>
    <property type="match status" value="1"/>
</dbReference>
<evidence type="ECO:0000256" key="2">
    <source>
        <dbReference type="ARBA" id="ARBA00023002"/>
    </source>
</evidence>
<dbReference type="OrthoDB" id="9805416at2"/>
<gene>
    <name evidence="6" type="ORF">EFBL_0144</name>
</gene>
<sequence length="327" mass="36166">MDKPKVVITRRIPDEALEIVRKHAEAYLWDSEEQPIPREVLLQEIRDAAGILANVSDRIDKAIFEGAPRLRVVSTMAVGYDNIDTAEATNRKIPVGHTPGVLTETTADLTFALLMATARRIVEAADFLRDGKWKSWAPMLLTGPDVYGATIGIIGMGRIGEAVAKRAAGFGMKILYHNRTRRHEIEERLNAQYRSLENLLRESDFVVLLAPSTPETYRMMGRKEFDMMKPSAIFINTSRGQNVDERALYEALKDNKIWAAGIDVFEHEPAPPDHPLLSLPNITALPHIGSASIATRTAMAVLAAKNLAAGLAGEKLLFCANPIVYND</sequence>
<accession>A0A292YJ62</accession>
<dbReference type="SUPFAM" id="SSF52283">
    <property type="entry name" value="Formate/glycerate dehydrogenase catalytic domain-like"/>
    <property type="match status" value="1"/>
</dbReference>
<dbReference type="Pfam" id="PF02826">
    <property type="entry name" value="2-Hacid_dh_C"/>
    <property type="match status" value="1"/>
</dbReference>
<name>A0A292YJ62_9BACL</name>
<feature type="domain" description="D-isomer specific 2-hydroxyacid dehydrogenase NAD-binding" evidence="5">
    <location>
        <begin position="111"/>
        <end position="289"/>
    </location>
</feature>
<dbReference type="InterPro" id="IPR006139">
    <property type="entry name" value="D-isomer_2_OHA_DH_cat_dom"/>
</dbReference>
<dbReference type="AlphaFoldDB" id="A0A292YJ62"/>
<dbReference type="InterPro" id="IPR036291">
    <property type="entry name" value="NAD(P)-bd_dom_sf"/>
</dbReference>
<dbReference type="InterPro" id="IPR006140">
    <property type="entry name" value="D-isomer_DH_NAD-bd"/>
</dbReference>
<dbReference type="GO" id="GO:0016618">
    <property type="term" value="F:hydroxypyruvate reductase [NAD(P)H] activity"/>
    <property type="evidence" value="ECO:0007669"/>
    <property type="project" value="TreeGrafter"/>
</dbReference>
<dbReference type="InterPro" id="IPR050223">
    <property type="entry name" value="D-isomer_2-hydroxyacid_DH"/>
</dbReference>
<dbReference type="Pfam" id="PF00389">
    <property type="entry name" value="2-Hacid_dh"/>
    <property type="match status" value="1"/>
</dbReference>
<dbReference type="CDD" id="cd05301">
    <property type="entry name" value="GDH"/>
    <property type="match status" value="1"/>
</dbReference>
<dbReference type="InterPro" id="IPR029752">
    <property type="entry name" value="D-isomer_DH_CS1"/>
</dbReference>
<dbReference type="GO" id="GO:0051287">
    <property type="term" value="F:NAD binding"/>
    <property type="evidence" value="ECO:0007669"/>
    <property type="project" value="InterPro"/>
</dbReference>
<keyword evidence="2 3" id="KW-0560">Oxidoreductase</keyword>